<name>A0A923KID1_9BURK</name>
<accession>A0A923KID1</accession>
<protein>
    <submittedName>
        <fullName evidence="2">Lysophospholipase</fullName>
    </submittedName>
</protein>
<dbReference type="AlphaFoldDB" id="A0A923KID1"/>
<proteinExistence type="predicted"/>
<dbReference type="Pfam" id="PF12146">
    <property type="entry name" value="Hydrolase_4"/>
    <property type="match status" value="1"/>
</dbReference>
<comment type="caution">
    <text evidence="2">The sequence shown here is derived from an EMBL/GenBank/DDBJ whole genome shotgun (WGS) entry which is preliminary data.</text>
</comment>
<sequence length="302" mass="33728">MENTIEFELCADDETPIFVRDWPVTAKDNATKLNSDKVQGVVIMHGLGEHCGRYAHVARFFNALGFVVRTYDHRGHGKSGGNAGDVPDDTAMLRDAALVVNDFRRQLAEPPILLGHSMGGLFAARFAVAAIAPLRALILSSPALAIYMSDLQRGLLRFATAIFPGIGIPNGLKTRYLSHDAEVISAYKNDRLVHSKISARLLNSMLSAMDFSFQHAKNLQIPLLMLVALDDHLVDPEGSKRFFNLCNQQQDKQSRDFVTAHFYPDFYHEILNELDATQVFDDIRTWLEIQRFTPVLTESVAV</sequence>
<dbReference type="Gene3D" id="3.40.50.1820">
    <property type="entry name" value="alpha/beta hydrolase"/>
    <property type="match status" value="1"/>
</dbReference>
<dbReference type="EMBL" id="JACOFV010000008">
    <property type="protein sequence ID" value="MBC3862452.1"/>
    <property type="molecule type" value="Genomic_DNA"/>
</dbReference>
<dbReference type="InterPro" id="IPR051044">
    <property type="entry name" value="MAG_DAG_Lipase"/>
</dbReference>
<dbReference type="InterPro" id="IPR029058">
    <property type="entry name" value="AB_hydrolase_fold"/>
</dbReference>
<evidence type="ECO:0000313" key="3">
    <source>
        <dbReference type="Proteomes" id="UP000634011"/>
    </source>
</evidence>
<dbReference type="SUPFAM" id="SSF53474">
    <property type="entry name" value="alpha/beta-Hydrolases"/>
    <property type="match status" value="1"/>
</dbReference>
<keyword evidence="3" id="KW-1185">Reference proteome</keyword>
<feature type="domain" description="Serine aminopeptidase S33" evidence="1">
    <location>
        <begin position="40"/>
        <end position="275"/>
    </location>
</feature>
<dbReference type="Proteomes" id="UP000634011">
    <property type="component" value="Unassembled WGS sequence"/>
</dbReference>
<evidence type="ECO:0000313" key="2">
    <source>
        <dbReference type="EMBL" id="MBC3862452.1"/>
    </source>
</evidence>
<dbReference type="PANTHER" id="PTHR11614">
    <property type="entry name" value="PHOSPHOLIPASE-RELATED"/>
    <property type="match status" value="1"/>
</dbReference>
<organism evidence="2 3">
    <name type="scientific">Undibacterium jejuense</name>
    <dbReference type="NCBI Taxonomy" id="1344949"/>
    <lineage>
        <taxon>Bacteria</taxon>
        <taxon>Pseudomonadati</taxon>
        <taxon>Pseudomonadota</taxon>
        <taxon>Betaproteobacteria</taxon>
        <taxon>Burkholderiales</taxon>
        <taxon>Oxalobacteraceae</taxon>
        <taxon>Undibacterium</taxon>
    </lineage>
</organism>
<reference evidence="2" key="1">
    <citation type="submission" date="2020-08" db="EMBL/GenBank/DDBJ databases">
        <title>Novel species isolated from subtropical streams in China.</title>
        <authorList>
            <person name="Lu H."/>
        </authorList>
    </citation>
    <scope>NUCLEOTIDE SEQUENCE</scope>
    <source>
        <strain evidence="2">KACC 12607</strain>
    </source>
</reference>
<dbReference type="InterPro" id="IPR022742">
    <property type="entry name" value="Hydrolase_4"/>
</dbReference>
<gene>
    <name evidence="2" type="ORF">H8K32_10110</name>
</gene>
<evidence type="ECO:0000259" key="1">
    <source>
        <dbReference type="Pfam" id="PF12146"/>
    </source>
</evidence>